<dbReference type="PANTHER" id="PTHR43362">
    <property type="entry name" value="MANNITOL DEHYDROGENASE DSF1-RELATED"/>
    <property type="match status" value="1"/>
</dbReference>
<dbReference type="InterPro" id="IPR013118">
    <property type="entry name" value="Mannitol_DH_C"/>
</dbReference>
<dbReference type="Gene3D" id="1.10.1040.10">
    <property type="entry name" value="N-(1-d-carboxylethyl)-l-norvaline Dehydrogenase, domain 2"/>
    <property type="match status" value="1"/>
</dbReference>
<sequence length="499" mass="53537">MMRAVDRAVPAGLSLSRLETGGCPSTAGIDDEKMPRLSASTPLPTDVITPGYDRASLKPGILHIGVGAFHRAHQAVYTDAALAKEFGEWGIVGVSLRSVDIVHDLRAQDGLYTVIARSGAGDSAQVVGSVVRGLSGTEDREEILSLMADPAIRVVTITVTEKAYGYDPASGGLDRSHPSVAADLADPRAPVGVVGYLVEGLSRRHAAGLPPFTVLCCDNLPTNGRIVRRLVIEMAGARDPALANWISGQGAFPCSMVDRIVPAATEETRARAERLIGAEDELALDTEPFMQWVIEDHFISGRPKWEAGGALFVSDVEPYEKMKLRLLNGSHSLMAYLGQLHGLTYIRDVIAVPDYREKVRRHMAAVLQTLDPVPGIDLEAYQAQLVERFSNPGVAHSTRQVAMDGSQKLPQRIMLPAAEELAKGGDASAFAYVLAVWMAYLAKVAEISDPRAAELKAAAAKSAPDDPSAPFFEIPGLFPRALVENGAWRALVNAELEKL</sequence>
<protein>
    <submittedName>
        <fullName evidence="4">Fructuronate reductase</fullName>
    </submittedName>
</protein>
<dbReference type="InterPro" id="IPR013131">
    <property type="entry name" value="Mannitol_DH_N"/>
</dbReference>
<dbReference type="SUPFAM" id="SSF51735">
    <property type="entry name" value="NAD(P)-binding Rossmann-fold domains"/>
    <property type="match status" value="1"/>
</dbReference>
<dbReference type="STRING" id="464029.SAMN02982989_2043"/>
<dbReference type="InterPro" id="IPR036291">
    <property type="entry name" value="NAD(P)-bd_dom_sf"/>
</dbReference>
<evidence type="ECO:0000313" key="5">
    <source>
        <dbReference type="Proteomes" id="UP000192903"/>
    </source>
</evidence>
<keyword evidence="1" id="KW-0560">Oxidoreductase</keyword>
<dbReference type="InterPro" id="IPR013328">
    <property type="entry name" value="6PGD_dom2"/>
</dbReference>
<accession>A0A1X7EYX0</accession>
<gene>
    <name evidence="4" type="ORF">SAMN02982989_2043</name>
</gene>
<feature type="domain" description="Mannitol dehydrogenase N-terminal" evidence="2">
    <location>
        <begin position="60"/>
        <end position="306"/>
    </location>
</feature>
<reference evidence="5" key="1">
    <citation type="submission" date="2017-04" db="EMBL/GenBank/DDBJ databases">
        <authorList>
            <person name="Varghese N."/>
            <person name="Submissions S."/>
        </authorList>
    </citation>
    <scope>NUCLEOTIDE SEQUENCE [LARGE SCALE GENOMIC DNA]</scope>
    <source>
        <strain evidence="5">B4P</strain>
    </source>
</reference>
<evidence type="ECO:0000259" key="3">
    <source>
        <dbReference type="Pfam" id="PF08125"/>
    </source>
</evidence>
<dbReference type="GO" id="GO:0016616">
    <property type="term" value="F:oxidoreductase activity, acting on the CH-OH group of donors, NAD or NADP as acceptor"/>
    <property type="evidence" value="ECO:0007669"/>
    <property type="project" value="TreeGrafter"/>
</dbReference>
<feature type="domain" description="Mannitol dehydrogenase C-terminal" evidence="3">
    <location>
        <begin position="315"/>
        <end position="462"/>
    </location>
</feature>
<keyword evidence="5" id="KW-1185">Reference proteome</keyword>
<evidence type="ECO:0000313" key="4">
    <source>
        <dbReference type="EMBL" id="SMF42744.1"/>
    </source>
</evidence>
<dbReference type="PANTHER" id="PTHR43362:SF1">
    <property type="entry name" value="MANNITOL DEHYDROGENASE 2-RELATED"/>
    <property type="match status" value="1"/>
</dbReference>
<dbReference type="AlphaFoldDB" id="A0A1X7EYX0"/>
<dbReference type="SUPFAM" id="SSF48179">
    <property type="entry name" value="6-phosphogluconate dehydrogenase C-terminal domain-like"/>
    <property type="match status" value="1"/>
</dbReference>
<evidence type="ECO:0000256" key="1">
    <source>
        <dbReference type="ARBA" id="ARBA00023002"/>
    </source>
</evidence>
<dbReference type="EMBL" id="FXAF01000006">
    <property type="protein sequence ID" value="SMF42744.1"/>
    <property type="molecule type" value="Genomic_DNA"/>
</dbReference>
<dbReference type="InterPro" id="IPR008927">
    <property type="entry name" value="6-PGluconate_DH-like_C_sf"/>
</dbReference>
<dbReference type="InterPro" id="IPR050988">
    <property type="entry name" value="Mannitol_DH/Oxidoreductase"/>
</dbReference>
<dbReference type="Gene3D" id="3.40.50.720">
    <property type="entry name" value="NAD(P)-binding Rossmann-like Domain"/>
    <property type="match status" value="1"/>
</dbReference>
<evidence type="ECO:0000259" key="2">
    <source>
        <dbReference type="Pfam" id="PF01232"/>
    </source>
</evidence>
<organism evidence="4 5">
    <name type="scientific">Xaviernesmea oryzae</name>
    <dbReference type="NCBI Taxonomy" id="464029"/>
    <lineage>
        <taxon>Bacteria</taxon>
        <taxon>Pseudomonadati</taxon>
        <taxon>Pseudomonadota</taxon>
        <taxon>Alphaproteobacteria</taxon>
        <taxon>Hyphomicrobiales</taxon>
        <taxon>Rhizobiaceae</taxon>
        <taxon>Rhizobium/Agrobacterium group</taxon>
        <taxon>Xaviernesmea</taxon>
    </lineage>
</organism>
<dbReference type="InterPro" id="IPR000669">
    <property type="entry name" value="Mannitol_DH"/>
</dbReference>
<proteinExistence type="predicted"/>
<dbReference type="Pfam" id="PF08125">
    <property type="entry name" value="Mannitol_dh_C"/>
    <property type="match status" value="1"/>
</dbReference>
<dbReference type="PRINTS" id="PR00084">
    <property type="entry name" value="MTLDHDRGNASE"/>
</dbReference>
<dbReference type="Pfam" id="PF01232">
    <property type="entry name" value="Mannitol_dh"/>
    <property type="match status" value="1"/>
</dbReference>
<dbReference type="Proteomes" id="UP000192903">
    <property type="component" value="Unassembled WGS sequence"/>
</dbReference>
<name>A0A1X7EYX0_9HYPH</name>